<feature type="chain" id="PRO_5012209696" evidence="2">
    <location>
        <begin position="32"/>
        <end position="59"/>
    </location>
</feature>
<dbReference type="EMBL" id="MQUQ01000032">
    <property type="protein sequence ID" value="OLZ43514.1"/>
    <property type="molecule type" value="Genomic_DNA"/>
</dbReference>
<evidence type="ECO:0000313" key="3">
    <source>
        <dbReference type="EMBL" id="OLZ43514.1"/>
    </source>
</evidence>
<name>A0A1R0KEL7_9PSEU</name>
<evidence type="ECO:0000256" key="2">
    <source>
        <dbReference type="SAM" id="SignalP"/>
    </source>
</evidence>
<proteinExistence type="predicted"/>
<evidence type="ECO:0000256" key="1">
    <source>
        <dbReference type="SAM" id="MobiDB-lite"/>
    </source>
</evidence>
<dbReference type="AlphaFoldDB" id="A0A1R0KEL7"/>
<dbReference type="Proteomes" id="UP000187486">
    <property type="component" value="Unassembled WGS sequence"/>
</dbReference>
<gene>
    <name evidence="3" type="ORF">BS329_38995</name>
</gene>
<keyword evidence="2" id="KW-0732">Signal</keyword>
<feature type="region of interest" description="Disordered" evidence="1">
    <location>
        <begin position="29"/>
        <end position="59"/>
    </location>
</feature>
<dbReference type="RefSeq" id="WP_076168317.1">
    <property type="nucleotide sequence ID" value="NZ_JBEZVB010000097.1"/>
</dbReference>
<organism evidence="3 4">
    <name type="scientific">Amycolatopsis coloradensis</name>
    <dbReference type="NCBI Taxonomy" id="76021"/>
    <lineage>
        <taxon>Bacteria</taxon>
        <taxon>Bacillati</taxon>
        <taxon>Actinomycetota</taxon>
        <taxon>Actinomycetes</taxon>
        <taxon>Pseudonocardiales</taxon>
        <taxon>Pseudonocardiaceae</taxon>
        <taxon>Amycolatopsis</taxon>
    </lineage>
</organism>
<feature type="signal peptide" evidence="2">
    <location>
        <begin position="1"/>
        <end position="31"/>
    </location>
</feature>
<dbReference type="OrthoDB" id="9952972at2"/>
<feature type="compositionally biased region" description="Pro residues" evidence="1">
    <location>
        <begin position="37"/>
        <end position="50"/>
    </location>
</feature>
<evidence type="ECO:0000313" key="4">
    <source>
        <dbReference type="Proteomes" id="UP000187486"/>
    </source>
</evidence>
<reference evidence="3 4" key="1">
    <citation type="submission" date="2016-01" db="EMBL/GenBank/DDBJ databases">
        <title>Amycolatopsis coloradensis genome sequencing and assembly.</title>
        <authorList>
            <person name="Mayilraj S."/>
        </authorList>
    </citation>
    <scope>NUCLEOTIDE SEQUENCE [LARGE SCALE GENOMIC DNA]</scope>
    <source>
        <strain evidence="3 4">DSM 44225</strain>
    </source>
</reference>
<comment type="caution">
    <text evidence="3">The sequence shown here is derived from an EMBL/GenBank/DDBJ whole genome shotgun (WGS) entry which is preliminary data.</text>
</comment>
<keyword evidence="4" id="KW-1185">Reference proteome</keyword>
<accession>A0A1R0KEL7</accession>
<sequence>MYKKLAEIGVPLLAICAVLALPMLGSTAAYAGDDGGTPPPSTVTSVPPPVGSDGNPWHG</sequence>
<protein>
    <submittedName>
        <fullName evidence="3">Uncharacterized protein</fullName>
    </submittedName>
</protein>
<dbReference type="STRING" id="76021.BS329_38995"/>